<dbReference type="Pfam" id="PF00497">
    <property type="entry name" value="SBP_bac_3"/>
    <property type="match status" value="1"/>
</dbReference>
<comment type="similarity">
    <text evidence="1">Belongs to the bacterial solute-binding protein 3 family.</text>
</comment>
<evidence type="ECO:0000256" key="3">
    <source>
        <dbReference type="ARBA" id="ARBA00022729"/>
    </source>
</evidence>
<dbReference type="AlphaFoldDB" id="A0A858ZS14"/>
<protein>
    <submittedName>
        <fullName evidence="5">Amino acid ABC transporter substrate-binding protein</fullName>
    </submittedName>
</protein>
<organism evidence="5 6">
    <name type="scientific">Alicycliphilus denitrificans</name>
    <dbReference type="NCBI Taxonomy" id="179636"/>
    <lineage>
        <taxon>Bacteria</taxon>
        <taxon>Pseudomonadati</taxon>
        <taxon>Pseudomonadota</taxon>
        <taxon>Betaproteobacteria</taxon>
        <taxon>Burkholderiales</taxon>
        <taxon>Comamonadaceae</taxon>
        <taxon>Alicycliphilus</taxon>
    </lineage>
</organism>
<reference evidence="5 6" key="1">
    <citation type="submission" date="2020-05" db="EMBL/GenBank/DDBJ databases">
        <title>Complete genome sequence of Alicycliphilus denitrificans DP3.</title>
        <authorList>
            <person name="Chen X."/>
        </authorList>
    </citation>
    <scope>NUCLEOTIDE SEQUENCE [LARGE SCALE GENOMIC DNA]</scope>
    <source>
        <strain evidence="5 6">DP3</strain>
    </source>
</reference>
<name>A0A858ZS14_9BURK</name>
<keyword evidence="3" id="KW-0732">Signal</keyword>
<evidence type="ECO:0000259" key="4">
    <source>
        <dbReference type="SMART" id="SM00062"/>
    </source>
</evidence>
<dbReference type="GO" id="GO:0006865">
    <property type="term" value="P:amino acid transport"/>
    <property type="evidence" value="ECO:0007669"/>
    <property type="project" value="TreeGrafter"/>
</dbReference>
<evidence type="ECO:0000256" key="1">
    <source>
        <dbReference type="ARBA" id="ARBA00010333"/>
    </source>
</evidence>
<dbReference type="InterPro" id="IPR001638">
    <property type="entry name" value="Solute-binding_3/MltF_N"/>
</dbReference>
<dbReference type="RefSeq" id="WP_168727821.1">
    <property type="nucleotide sequence ID" value="NZ_CP051298.1"/>
</dbReference>
<evidence type="ECO:0000256" key="2">
    <source>
        <dbReference type="ARBA" id="ARBA00022448"/>
    </source>
</evidence>
<dbReference type="EMBL" id="CP051298">
    <property type="protein sequence ID" value="QKD43577.1"/>
    <property type="molecule type" value="Genomic_DNA"/>
</dbReference>
<dbReference type="SUPFAM" id="SSF53850">
    <property type="entry name" value="Periplasmic binding protein-like II"/>
    <property type="match status" value="1"/>
</dbReference>
<gene>
    <name evidence="5" type="ORF">HF896_08105</name>
</gene>
<dbReference type="GO" id="GO:0005576">
    <property type="term" value="C:extracellular region"/>
    <property type="evidence" value="ECO:0007669"/>
    <property type="project" value="TreeGrafter"/>
</dbReference>
<dbReference type="PANTHER" id="PTHR30085:SF2">
    <property type="entry name" value="GLUTAMATE_ASPARTATE IMPORT SOLUTE-BINDING PROTEIN"/>
    <property type="match status" value="1"/>
</dbReference>
<accession>A0A858ZS14</accession>
<dbReference type="CDD" id="cd13688">
    <property type="entry name" value="PBP2_GltI_DEBP"/>
    <property type="match status" value="1"/>
</dbReference>
<keyword evidence="2" id="KW-0813">Transport</keyword>
<sequence>MKRWGILMRIVTVLLVCSGVGVVAFAGTLEKIAEKKSITLGVRDASVPFSYNDDEGKPIGYTVEICKKVVEGIRTHLRMPSIEIRYQLVTPPTKVPLMANGTIDLECSATSNDPARHNQVAFSNTVFLATNTFIAKRNSGITRIEDLKGKTASSIAATTNLRQLAALNADRQLGIRILTARDLAEAFLMLETDRTAALVLDDAILINMVASSRNPQDYVFSSERLAPPEPYAIMLRKDDPEFKKVVDATVAEYLKSSDGMANYQKWFESAIPPRGYNLKFPMPPGLKKAYSNPTDSVAPGAYD</sequence>
<dbReference type="InterPro" id="IPR051455">
    <property type="entry name" value="Bact_solute-bind_prot3"/>
</dbReference>
<dbReference type="Proteomes" id="UP000500755">
    <property type="component" value="Chromosome"/>
</dbReference>
<dbReference type="Gene3D" id="3.40.190.10">
    <property type="entry name" value="Periplasmic binding protein-like II"/>
    <property type="match status" value="2"/>
</dbReference>
<dbReference type="GO" id="GO:0030288">
    <property type="term" value="C:outer membrane-bounded periplasmic space"/>
    <property type="evidence" value="ECO:0007669"/>
    <property type="project" value="TreeGrafter"/>
</dbReference>
<evidence type="ECO:0000313" key="5">
    <source>
        <dbReference type="EMBL" id="QKD43577.1"/>
    </source>
</evidence>
<dbReference type="PANTHER" id="PTHR30085">
    <property type="entry name" value="AMINO ACID ABC TRANSPORTER PERMEASE"/>
    <property type="match status" value="1"/>
</dbReference>
<dbReference type="SMART" id="SM00062">
    <property type="entry name" value="PBPb"/>
    <property type="match status" value="1"/>
</dbReference>
<evidence type="ECO:0000313" key="6">
    <source>
        <dbReference type="Proteomes" id="UP000500755"/>
    </source>
</evidence>
<proteinExistence type="inferred from homology"/>
<feature type="domain" description="Solute-binding protein family 3/N-terminal" evidence="4">
    <location>
        <begin position="37"/>
        <end position="270"/>
    </location>
</feature>